<reference evidence="1" key="1">
    <citation type="journal article" date="2014" name="Front. Microbiol.">
        <title>High frequency of phylogenetically diverse reductive dehalogenase-homologous genes in deep subseafloor sedimentary metagenomes.</title>
        <authorList>
            <person name="Kawai M."/>
            <person name="Futagami T."/>
            <person name="Toyoda A."/>
            <person name="Takaki Y."/>
            <person name="Nishi S."/>
            <person name="Hori S."/>
            <person name="Arai W."/>
            <person name="Tsubouchi T."/>
            <person name="Morono Y."/>
            <person name="Uchiyama I."/>
            <person name="Ito T."/>
            <person name="Fujiyama A."/>
            <person name="Inagaki F."/>
            <person name="Takami H."/>
        </authorList>
    </citation>
    <scope>NUCLEOTIDE SEQUENCE</scope>
    <source>
        <strain evidence="1">Expedition CK06-06</strain>
    </source>
</reference>
<dbReference type="Pfam" id="PF00374">
    <property type="entry name" value="NiFeSe_Hases"/>
    <property type="match status" value="1"/>
</dbReference>
<dbReference type="InterPro" id="IPR029014">
    <property type="entry name" value="NiFe-Hase_large"/>
</dbReference>
<accession>X1JX18</accession>
<organism evidence="1">
    <name type="scientific">marine sediment metagenome</name>
    <dbReference type="NCBI Taxonomy" id="412755"/>
    <lineage>
        <taxon>unclassified sequences</taxon>
        <taxon>metagenomes</taxon>
        <taxon>ecological metagenomes</taxon>
    </lineage>
</organism>
<dbReference type="InterPro" id="IPR050867">
    <property type="entry name" value="NiFe/NiFeSe_hydrgnase_LSU"/>
</dbReference>
<comment type="caution">
    <text evidence="1">The sequence shown here is derived from an EMBL/GenBank/DDBJ whole genome shotgun (WGS) entry which is preliminary data.</text>
</comment>
<name>X1JX18_9ZZZZ</name>
<dbReference type="PANTHER" id="PTHR42958">
    <property type="entry name" value="HYDROGENASE-2 LARGE CHAIN"/>
    <property type="match status" value="1"/>
</dbReference>
<evidence type="ECO:0000313" key="1">
    <source>
        <dbReference type="EMBL" id="GAH98667.1"/>
    </source>
</evidence>
<dbReference type="SUPFAM" id="SSF56762">
    <property type="entry name" value="HydB/Nqo4-like"/>
    <property type="match status" value="1"/>
</dbReference>
<gene>
    <name evidence="1" type="ORF">S06H3_07447</name>
</gene>
<proteinExistence type="predicted"/>
<dbReference type="Gene3D" id="1.10.645.10">
    <property type="entry name" value="Cytochrome-c3 Hydrogenase, chain B"/>
    <property type="match status" value="1"/>
</dbReference>
<dbReference type="GO" id="GO:0016151">
    <property type="term" value="F:nickel cation binding"/>
    <property type="evidence" value="ECO:0007669"/>
    <property type="project" value="InterPro"/>
</dbReference>
<evidence type="ECO:0008006" key="2">
    <source>
        <dbReference type="Google" id="ProtNLM"/>
    </source>
</evidence>
<dbReference type="EMBL" id="BARV01003022">
    <property type="protein sequence ID" value="GAH98667.1"/>
    <property type="molecule type" value="Genomic_DNA"/>
</dbReference>
<feature type="non-terminal residue" evidence="1">
    <location>
        <position position="1"/>
    </location>
</feature>
<protein>
    <recommendedName>
        <fullName evidence="2">Nickel-dependent hydrogenase large subunit</fullName>
    </recommendedName>
</protein>
<dbReference type="PANTHER" id="PTHR42958:SF2">
    <property type="entry name" value="UPTAKE HYDROGENASE LARGE SUBUNIT"/>
    <property type="match status" value="1"/>
</dbReference>
<dbReference type="InterPro" id="IPR001501">
    <property type="entry name" value="Ni-dep_hyd_lsu"/>
</dbReference>
<dbReference type="AlphaFoldDB" id="X1JX18"/>
<sequence>GYSKPFLPRDEIDYKFDAETTNAVVSHYIKALDIYRKGQQAATIFGGKWPHDAAIVAGGVSQQLTADRVTEFMWRLEEIVDFVKNYYLPDVIAVAKTYSEYLEIGKGCQSLLAYSSYRTKSDGSYNDTLFTGGLVNNIDKYSEIDINNITEDVTHSWYKDSEPLYPGEGKTEPAADKKEGYSWVKSPRYNGEVYELGPVANVLSTYLGKRDPHIKNMVEDALSEIGGNISNMYSVAGRHLGRVLSANIIADQLLDWARELKIGEPTTVQYDPPADGKGIGLCAAPRGALGHWLKVKDGRISNYQVITPTAWNASPKDKDGQSGPYEQALVGLKIKESASPIEILRVIRSFDPCTACAVHLATPKGNLIGKYKVV</sequence>